<dbReference type="InterPro" id="IPR036291">
    <property type="entry name" value="NAD(P)-bd_dom_sf"/>
</dbReference>
<dbReference type="PRINTS" id="PR00080">
    <property type="entry name" value="SDRFAMILY"/>
</dbReference>
<evidence type="ECO:0000313" key="3">
    <source>
        <dbReference type="Proteomes" id="UP000218023"/>
    </source>
</evidence>
<sequence length="257" mass="25753">MSASDITFDFSGRVAIVTGAGSGIGRAIALELAQSGAGVVLGDLKQEVADKVVAEIEAAGGKAVAVGGDVADPANADALVRAAESLPGTLSMAVNNAGIGGPHADAGDYPLDGWQRVIDINLNGVLYGMRAQLAAMAAAGTKGSIVNMASILGSVGFAGSSAYVAAKHGVVGMTKTAAWEYGPRGIRVNAVGPGFILTPLIQDTMDEAALQGLAARHAPGRLGTSEEVSALTLFLLSDRASFITGSYHLVDGGYTAI</sequence>
<dbReference type="PRINTS" id="PR00081">
    <property type="entry name" value="GDHRDH"/>
</dbReference>
<dbReference type="Proteomes" id="UP000218023">
    <property type="component" value="Unassembled WGS sequence"/>
</dbReference>
<dbReference type="Gene3D" id="3.40.50.720">
    <property type="entry name" value="NAD(P)-binding Rossmann-like Domain"/>
    <property type="match status" value="1"/>
</dbReference>
<comment type="similarity">
    <text evidence="1">Belongs to the short-chain dehydrogenases/reductases (SDR) family.</text>
</comment>
<dbReference type="InterPro" id="IPR020904">
    <property type="entry name" value="Sc_DH/Rdtase_CS"/>
</dbReference>
<dbReference type="Pfam" id="PF13561">
    <property type="entry name" value="adh_short_C2"/>
    <property type="match status" value="1"/>
</dbReference>
<dbReference type="GO" id="GO:0016616">
    <property type="term" value="F:oxidoreductase activity, acting on the CH-OH group of donors, NAD or NADP as acceptor"/>
    <property type="evidence" value="ECO:0007669"/>
    <property type="project" value="TreeGrafter"/>
</dbReference>
<organism evidence="2 3">
    <name type="scientific">Paracoccus salipaludis</name>
    <dbReference type="NCBI Taxonomy" id="2032623"/>
    <lineage>
        <taxon>Bacteria</taxon>
        <taxon>Pseudomonadati</taxon>
        <taxon>Pseudomonadota</taxon>
        <taxon>Alphaproteobacteria</taxon>
        <taxon>Rhodobacterales</taxon>
        <taxon>Paracoccaceae</taxon>
        <taxon>Paracoccus</taxon>
    </lineage>
</organism>
<dbReference type="PANTHER" id="PTHR42760">
    <property type="entry name" value="SHORT-CHAIN DEHYDROGENASES/REDUCTASES FAMILY MEMBER"/>
    <property type="match status" value="1"/>
</dbReference>
<dbReference type="InterPro" id="IPR002347">
    <property type="entry name" value="SDR_fam"/>
</dbReference>
<dbReference type="OrthoDB" id="9792355at2"/>
<dbReference type="CDD" id="cd05233">
    <property type="entry name" value="SDR_c"/>
    <property type="match status" value="1"/>
</dbReference>
<protein>
    <submittedName>
        <fullName evidence="2">Short-chain dehydrogenase</fullName>
    </submittedName>
</protein>
<keyword evidence="3" id="KW-1185">Reference proteome</keyword>
<dbReference type="GO" id="GO:0030497">
    <property type="term" value="P:fatty acid elongation"/>
    <property type="evidence" value="ECO:0007669"/>
    <property type="project" value="TreeGrafter"/>
</dbReference>
<dbReference type="EMBL" id="NSJZ01000003">
    <property type="protein sequence ID" value="PAU97915.1"/>
    <property type="molecule type" value="Genomic_DNA"/>
</dbReference>
<dbReference type="SUPFAM" id="SSF51735">
    <property type="entry name" value="NAD(P)-binding Rossmann-fold domains"/>
    <property type="match status" value="1"/>
</dbReference>
<dbReference type="RefSeq" id="WP_095639323.1">
    <property type="nucleotide sequence ID" value="NZ_NSJZ01000003.1"/>
</dbReference>
<dbReference type="PANTHER" id="PTHR42760:SF129">
    <property type="entry name" value="OXIDOREDUCTASE"/>
    <property type="match status" value="1"/>
</dbReference>
<proteinExistence type="inferred from homology"/>
<evidence type="ECO:0000313" key="2">
    <source>
        <dbReference type="EMBL" id="PAU97915.1"/>
    </source>
</evidence>
<evidence type="ECO:0000256" key="1">
    <source>
        <dbReference type="ARBA" id="ARBA00006484"/>
    </source>
</evidence>
<gene>
    <name evidence="2" type="ORF">CK240_05410</name>
</gene>
<reference evidence="2 3" key="1">
    <citation type="submission" date="2017-09" db="EMBL/GenBank/DDBJ databases">
        <title>Paracoccus alkalisoli sp. nov., isolated from saline alkaline soil.</title>
        <authorList>
            <person name="Dong X."/>
            <person name="Zhang G."/>
        </authorList>
    </citation>
    <scope>NUCLEOTIDE SEQUENCE [LARGE SCALE GENOMIC DNA]</scope>
    <source>
        <strain evidence="2 3">WN007</strain>
    </source>
</reference>
<dbReference type="PROSITE" id="PS00061">
    <property type="entry name" value="ADH_SHORT"/>
    <property type="match status" value="1"/>
</dbReference>
<dbReference type="AlphaFoldDB" id="A0A2A2GM37"/>
<dbReference type="FunFam" id="3.40.50.720:FF:000084">
    <property type="entry name" value="Short-chain dehydrogenase reductase"/>
    <property type="match status" value="1"/>
</dbReference>
<accession>A0A2A2GM37</accession>
<name>A0A2A2GM37_9RHOB</name>
<comment type="caution">
    <text evidence="2">The sequence shown here is derived from an EMBL/GenBank/DDBJ whole genome shotgun (WGS) entry which is preliminary data.</text>
</comment>